<dbReference type="EMBL" id="BMNK01000020">
    <property type="protein sequence ID" value="GGP16290.1"/>
    <property type="molecule type" value="Genomic_DNA"/>
</dbReference>
<evidence type="ECO:0000256" key="8">
    <source>
        <dbReference type="ARBA" id="ARBA00022490"/>
    </source>
</evidence>
<dbReference type="Pfam" id="PF24621">
    <property type="entry name" value="DHQS_C"/>
    <property type="match status" value="1"/>
</dbReference>
<evidence type="ECO:0000256" key="13">
    <source>
        <dbReference type="ARBA" id="ARBA00023027"/>
    </source>
</evidence>
<dbReference type="GO" id="GO:0009423">
    <property type="term" value="P:chorismate biosynthetic process"/>
    <property type="evidence" value="ECO:0007669"/>
    <property type="project" value="UniProtKB-UniRule"/>
</dbReference>
<protein>
    <recommendedName>
        <fullName evidence="7 17">3-dehydroquinate synthase</fullName>
        <shortName evidence="17">DHQS</shortName>
        <ecNumber evidence="6 17">4.2.3.4</ecNumber>
    </recommendedName>
</protein>
<comment type="function">
    <text evidence="17">Catalyzes the conversion of 3-deoxy-D-arabino-heptulosonate 7-phosphate (DAHP) to dehydroquinate (DHQ).</text>
</comment>
<evidence type="ECO:0000256" key="4">
    <source>
        <dbReference type="ARBA" id="ARBA00004661"/>
    </source>
</evidence>
<keyword evidence="11 17" id="KW-0547">Nucleotide-binding</keyword>
<comment type="catalytic activity">
    <reaction evidence="1 17">
        <text>7-phospho-2-dehydro-3-deoxy-D-arabino-heptonate = 3-dehydroquinate + phosphate</text>
        <dbReference type="Rhea" id="RHEA:21968"/>
        <dbReference type="ChEBI" id="CHEBI:32364"/>
        <dbReference type="ChEBI" id="CHEBI:43474"/>
        <dbReference type="ChEBI" id="CHEBI:58394"/>
        <dbReference type="EC" id="4.2.3.4"/>
    </reaction>
</comment>
<evidence type="ECO:0000256" key="2">
    <source>
        <dbReference type="ARBA" id="ARBA00001911"/>
    </source>
</evidence>
<dbReference type="Pfam" id="PF01761">
    <property type="entry name" value="DHQ_synthase"/>
    <property type="match status" value="1"/>
</dbReference>
<dbReference type="Gene3D" id="3.40.50.1970">
    <property type="match status" value="1"/>
</dbReference>
<sequence>MTATRITVRGDSPYEVVIGTGVLSELPGLFKPGVRTVAVIHPASLPELSRPVCAALSEAGYDVVPLPVPDGEQAKTVEVAAQLWSALGRYGVTRSDAVVGVGGGATTDLAGFVAATWLRGVQVVLAPTTLLAMVDAAVGGKNGIDTPEGKNLVGTFLPPAGVLCDLATLTGMPRADYVAGLAEVIKGGFIADPTILMLVEDDPEAACTPEGPHTRELVERKIQIKADVVGADLREAGLREILNYGHTLAHAIERAENYQMRHGEAVAIGMVYAAELSRLDGRIGVDLVERTRAILTSVGLPTSYPLAAWPQLRDHMRLDKKVRGAKQRFVVLDGLAKVGRLEGPSEELLDAAYRAIAG</sequence>
<dbReference type="PANTHER" id="PTHR43622">
    <property type="entry name" value="3-DEHYDROQUINATE SYNTHASE"/>
    <property type="match status" value="1"/>
</dbReference>
<evidence type="ECO:0000256" key="12">
    <source>
        <dbReference type="ARBA" id="ARBA00022833"/>
    </source>
</evidence>
<dbReference type="PANTHER" id="PTHR43622:SF7">
    <property type="entry name" value="3-DEHYDROQUINATE SYNTHASE, CHLOROPLASTIC"/>
    <property type="match status" value="1"/>
</dbReference>
<feature type="binding site" evidence="17">
    <location>
        <position position="183"/>
    </location>
    <ligand>
        <name>Zn(2+)</name>
        <dbReference type="ChEBI" id="CHEBI:29105"/>
    </ligand>
</feature>
<dbReference type="Proteomes" id="UP000660745">
    <property type="component" value="Unassembled WGS sequence"/>
</dbReference>
<evidence type="ECO:0000259" key="18">
    <source>
        <dbReference type="Pfam" id="PF01761"/>
    </source>
</evidence>
<feature type="binding site" evidence="17">
    <location>
        <begin position="104"/>
        <end position="108"/>
    </location>
    <ligand>
        <name>NAD(+)</name>
        <dbReference type="ChEBI" id="CHEBI:57540"/>
    </ligand>
</feature>
<keyword evidence="12 17" id="KW-0862">Zinc</keyword>
<dbReference type="HAMAP" id="MF_00110">
    <property type="entry name" value="DHQ_synthase"/>
    <property type="match status" value="1"/>
</dbReference>
<comment type="similarity">
    <text evidence="5 17">Belongs to the sugar phosphate cyclases superfamily. Dehydroquinate synthase family.</text>
</comment>
<gene>
    <name evidence="17 20" type="primary">aroB</name>
    <name evidence="20" type="ORF">GCM10012278_79490</name>
</gene>
<evidence type="ECO:0000256" key="16">
    <source>
        <dbReference type="ARBA" id="ARBA00023285"/>
    </source>
</evidence>
<dbReference type="GO" id="GO:0000166">
    <property type="term" value="F:nucleotide binding"/>
    <property type="evidence" value="ECO:0007669"/>
    <property type="project" value="UniProtKB-KW"/>
</dbReference>
<dbReference type="InterPro" id="IPR056179">
    <property type="entry name" value="DHQS_C"/>
</dbReference>
<dbReference type="Gene3D" id="1.20.1090.10">
    <property type="entry name" value="Dehydroquinate synthase-like - alpha domain"/>
    <property type="match status" value="1"/>
</dbReference>
<feature type="binding site" evidence="17">
    <location>
        <position position="262"/>
    </location>
    <ligand>
        <name>Zn(2+)</name>
        <dbReference type="ChEBI" id="CHEBI:29105"/>
    </ligand>
</feature>
<keyword evidence="14 17" id="KW-0057">Aromatic amino acid biosynthesis</keyword>
<accession>A0A918E959</accession>
<evidence type="ECO:0000256" key="9">
    <source>
        <dbReference type="ARBA" id="ARBA00022605"/>
    </source>
</evidence>
<keyword evidence="9 17" id="KW-0028">Amino-acid biosynthesis</keyword>
<evidence type="ECO:0000256" key="15">
    <source>
        <dbReference type="ARBA" id="ARBA00023239"/>
    </source>
</evidence>
<proteinExistence type="inferred from homology"/>
<dbReference type="GO" id="GO:0005737">
    <property type="term" value="C:cytoplasm"/>
    <property type="evidence" value="ECO:0007669"/>
    <property type="project" value="UniProtKB-SubCell"/>
</dbReference>
<comment type="subcellular location">
    <subcellularLocation>
        <location evidence="3 17">Cytoplasm</location>
    </subcellularLocation>
</comment>
<dbReference type="FunFam" id="3.40.50.1970:FF:000012">
    <property type="entry name" value="3-dehydroquinate synthase"/>
    <property type="match status" value="1"/>
</dbReference>
<feature type="binding site" evidence="17">
    <location>
        <begin position="128"/>
        <end position="129"/>
    </location>
    <ligand>
        <name>NAD(+)</name>
        <dbReference type="ChEBI" id="CHEBI:57540"/>
    </ligand>
</feature>
<dbReference type="InterPro" id="IPR030960">
    <property type="entry name" value="DHQS/DOIS_N"/>
</dbReference>
<keyword evidence="16 17" id="KW-0170">Cobalt</keyword>
<evidence type="ECO:0000256" key="17">
    <source>
        <dbReference type="HAMAP-Rule" id="MF_00110"/>
    </source>
</evidence>
<dbReference type="InterPro" id="IPR050071">
    <property type="entry name" value="Dehydroquinate_synthase"/>
</dbReference>
<evidence type="ECO:0000313" key="21">
    <source>
        <dbReference type="Proteomes" id="UP000660745"/>
    </source>
</evidence>
<feature type="domain" description="3-dehydroquinate synthase C-terminal" evidence="19">
    <location>
        <begin position="180"/>
        <end position="322"/>
    </location>
</feature>
<feature type="binding site" evidence="17">
    <location>
        <position position="246"/>
    </location>
    <ligand>
        <name>Zn(2+)</name>
        <dbReference type="ChEBI" id="CHEBI:29105"/>
    </ligand>
</feature>
<comment type="cofactor">
    <cofactor evidence="17">
        <name>Co(2+)</name>
        <dbReference type="ChEBI" id="CHEBI:48828"/>
    </cofactor>
    <cofactor evidence="17">
        <name>Zn(2+)</name>
        <dbReference type="ChEBI" id="CHEBI:29105"/>
    </cofactor>
    <text evidence="17">Binds 1 divalent metal cation per subunit. Can use either Co(2+) or Zn(2+).</text>
</comment>
<dbReference type="PIRSF" id="PIRSF001455">
    <property type="entry name" value="DHQ_synth"/>
    <property type="match status" value="1"/>
</dbReference>
<name>A0A918E959_9ACTN</name>
<evidence type="ECO:0000256" key="5">
    <source>
        <dbReference type="ARBA" id="ARBA00005412"/>
    </source>
</evidence>
<dbReference type="EC" id="4.2.3.4" evidence="6 17"/>
<feature type="domain" description="3-dehydroquinate synthase N-terminal" evidence="18">
    <location>
        <begin position="67"/>
        <end position="176"/>
    </location>
</feature>
<dbReference type="GO" id="GO:0046872">
    <property type="term" value="F:metal ion binding"/>
    <property type="evidence" value="ECO:0007669"/>
    <property type="project" value="UniProtKB-KW"/>
</dbReference>
<feature type="binding site" evidence="17">
    <location>
        <position position="141"/>
    </location>
    <ligand>
        <name>NAD(+)</name>
        <dbReference type="ChEBI" id="CHEBI:57540"/>
    </ligand>
</feature>
<dbReference type="NCBIfam" id="TIGR01357">
    <property type="entry name" value="aroB"/>
    <property type="match status" value="1"/>
</dbReference>
<dbReference type="GO" id="GO:0008652">
    <property type="term" value="P:amino acid biosynthetic process"/>
    <property type="evidence" value="ECO:0007669"/>
    <property type="project" value="UniProtKB-KW"/>
</dbReference>
<dbReference type="GO" id="GO:0003856">
    <property type="term" value="F:3-dehydroquinate synthase activity"/>
    <property type="evidence" value="ECO:0007669"/>
    <property type="project" value="UniProtKB-UniRule"/>
</dbReference>
<dbReference type="InterPro" id="IPR016037">
    <property type="entry name" value="DHQ_synth_AroB"/>
</dbReference>
<evidence type="ECO:0000259" key="19">
    <source>
        <dbReference type="Pfam" id="PF24621"/>
    </source>
</evidence>
<dbReference type="GO" id="GO:0009073">
    <property type="term" value="P:aromatic amino acid family biosynthetic process"/>
    <property type="evidence" value="ECO:0007669"/>
    <property type="project" value="UniProtKB-KW"/>
</dbReference>
<comment type="caution">
    <text evidence="17">Lacks conserved residue(s) required for the propagation of feature annotation.</text>
</comment>
<reference evidence="20" key="1">
    <citation type="journal article" date="2014" name="Int. J. Syst. Evol. Microbiol.">
        <title>Complete genome sequence of Corynebacterium casei LMG S-19264T (=DSM 44701T), isolated from a smear-ripened cheese.</title>
        <authorList>
            <consortium name="US DOE Joint Genome Institute (JGI-PGF)"/>
            <person name="Walter F."/>
            <person name="Albersmeier A."/>
            <person name="Kalinowski J."/>
            <person name="Ruckert C."/>
        </authorList>
    </citation>
    <scope>NUCLEOTIDE SEQUENCE</scope>
    <source>
        <strain evidence="20">CGMCC 4.7430</strain>
    </source>
</reference>
<dbReference type="SUPFAM" id="SSF56796">
    <property type="entry name" value="Dehydroquinate synthase-like"/>
    <property type="match status" value="1"/>
</dbReference>
<comment type="cofactor">
    <cofactor evidence="2 17">
        <name>NAD(+)</name>
        <dbReference type="ChEBI" id="CHEBI:57540"/>
    </cofactor>
</comment>
<organism evidence="20 21">
    <name type="scientific">Nonomuraea glycinis</name>
    <dbReference type="NCBI Taxonomy" id="2047744"/>
    <lineage>
        <taxon>Bacteria</taxon>
        <taxon>Bacillati</taxon>
        <taxon>Actinomycetota</taxon>
        <taxon>Actinomycetes</taxon>
        <taxon>Streptosporangiales</taxon>
        <taxon>Streptosporangiaceae</taxon>
        <taxon>Nonomuraea</taxon>
    </lineage>
</organism>
<dbReference type="AlphaFoldDB" id="A0A918E959"/>
<comment type="pathway">
    <text evidence="4 17">Metabolic intermediate biosynthesis; chorismate biosynthesis; chorismate from D-erythrose 4-phosphate and phosphoenolpyruvate: step 2/7.</text>
</comment>
<feature type="binding site" evidence="17">
    <location>
        <position position="150"/>
    </location>
    <ligand>
        <name>NAD(+)</name>
        <dbReference type="ChEBI" id="CHEBI:57540"/>
    </ligand>
</feature>
<keyword evidence="13 17" id="KW-0520">NAD</keyword>
<keyword evidence="21" id="KW-1185">Reference proteome</keyword>
<evidence type="ECO:0000313" key="20">
    <source>
        <dbReference type="EMBL" id="GGP16290.1"/>
    </source>
</evidence>
<evidence type="ECO:0000256" key="10">
    <source>
        <dbReference type="ARBA" id="ARBA00022723"/>
    </source>
</evidence>
<evidence type="ECO:0000256" key="1">
    <source>
        <dbReference type="ARBA" id="ARBA00001393"/>
    </source>
</evidence>
<comment type="caution">
    <text evidence="20">The sequence shown here is derived from an EMBL/GenBank/DDBJ whole genome shotgun (WGS) entry which is preliminary data.</text>
</comment>
<dbReference type="CDD" id="cd08195">
    <property type="entry name" value="DHQS"/>
    <property type="match status" value="1"/>
</dbReference>
<keyword evidence="15 17" id="KW-0456">Lyase</keyword>
<dbReference type="InterPro" id="IPR030963">
    <property type="entry name" value="DHQ_synth_fam"/>
</dbReference>
<keyword evidence="10 17" id="KW-0479">Metal-binding</keyword>
<keyword evidence="8 17" id="KW-0963">Cytoplasm</keyword>
<evidence type="ECO:0000256" key="6">
    <source>
        <dbReference type="ARBA" id="ARBA00013031"/>
    </source>
</evidence>
<feature type="binding site" evidence="17">
    <location>
        <begin position="70"/>
        <end position="75"/>
    </location>
    <ligand>
        <name>NAD(+)</name>
        <dbReference type="ChEBI" id="CHEBI:57540"/>
    </ligand>
</feature>
<dbReference type="RefSeq" id="WP_189143918.1">
    <property type="nucleotide sequence ID" value="NZ_BMNK01000020.1"/>
</dbReference>
<evidence type="ECO:0000256" key="11">
    <source>
        <dbReference type="ARBA" id="ARBA00022741"/>
    </source>
</evidence>
<evidence type="ECO:0000256" key="7">
    <source>
        <dbReference type="ARBA" id="ARBA00017684"/>
    </source>
</evidence>
<evidence type="ECO:0000256" key="3">
    <source>
        <dbReference type="ARBA" id="ARBA00004496"/>
    </source>
</evidence>
<evidence type="ECO:0000256" key="14">
    <source>
        <dbReference type="ARBA" id="ARBA00023141"/>
    </source>
</evidence>
<reference evidence="20" key="2">
    <citation type="submission" date="2020-09" db="EMBL/GenBank/DDBJ databases">
        <authorList>
            <person name="Sun Q."/>
            <person name="Zhou Y."/>
        </authorList>
    </citation>
    <scope>NUCLEOTIDE SEQUENCE</scope>
    <source>
        <strain evidence="20">CGMCC 4.7430</strain>
    </source>
</reference>